<dbReference type="AlphaFoldDB" id="A0A2K0XPK2"/>
<evidence type="ECO:0000313" key="1">
    <source>
        <dbReference type="EMBL" id="PNP96444.1"/>
    </source>
</evidence>
<comment type="caution">
    <text evidence="1">The sequence shown here is derived from an EMBL/GenBank/DDBJ whole genome shotgun (WGS) entry which is preliminary data.</text>
</comment>
<proteinExistence type="predicted"/>
<dbReference type="EMBL" id="NBAX01000001">
    <property type="protein sequence ID" value="PNP96444.1"/>
    <property type="molecule type" value="Genomic_DNA"/>
</dbReference>
<reference evidence="1 2" key="1">
    <citation type="submission" date="2017-03" db="EMBL/GenBank/DDBJ databases">
        <authorList>
            <person name="Afonso C.L."/>
            <person name="Miller P.J."/>
            <person name="Scott M.A."/>
            <person name="Spackman E."/>
            <person name="Goraichik I."/>
            <person name="Dimitrov K.M."/>
            <person name="Suarez D.L."/>
            <person name="Swayne D.E."/>
        </authorList>
    </citation>
    <scope>NUCLEOTIDE SEQUENCE [LARGE SCALE GENOMIC DNA]</scope>
    <source>
        <strain evidence="1 2">DNF00076</strain>
    </source>
</reference>
<name>A0A2K0XPK2_9BACT</name>
<sequence length="146" mass="17069">MIIFVYANKISKPIRTEKEITMENEVQIQNDLTTILLKRKSREPLYLCKAVYVGPDKEINRDHYDGMDKDDAYNELEGWVDADGTFVENQFIISVDLWKGNIVLSSCIPDKLTWQDLSCQDKREILEVAEETINRINHPEDFELPF</sequence>
<gene>
    <name evidence="1" type="ORF">BFS16_00735</name>
</gene>
<evidence type="ECO:0000313" key="2">
    <source>
        <dbReference type="Proteomes" id="UP000236634"/>
    </source>
</evidence>
<dbReference type="Proteomes" id="UP000236634">
    <property type="component" value="Unassembled WGS sequence"/>
</dbReference>
<protein>
    <submittedName>
        <fullName evidence="1">Uncharacterized protein</fullName>
    </submittedName>
</protein>
<accession>A0A2K0XPK2</accession>
<organism evidence="1 2">
    <name type="scientific">Hoylesella timonensis</name>
    <dbReference type="NCBI Taxonomy" id="386414"/>
    <lineage>
        <taxon>Bacteria</taxon>
        <taxon>Pseudomonadati</taxon>
        <taxon>Bacteroidota</taxon>
        <taxon>Bacteroidia</taxon>
        <taxon>Bacteroidales</taxon>
        <taxon>Prevotellaceae</taxon>
        <taxon>Hoylesella</taxon>
    </lineage>
</organism>